<dbReference type="EMBL" id="LN736376">
    <property type="protein sequence ID" value="CEP65017.1"/>
    <property type="molecule type" value="Genomic_DNA"/>
</dbReference>
<dbReference type="PANTHER" id="PTHR21373:SF0">
    <property type="entry name" value="N-ALPHA-ACETYLTRANSFERASE 35, NATC AUXILIARY SUBUNIT"/>
    <property type="match status" value="1"/>
</dbReference>
<dbReference type="OrthoDB" id="269405at2759"/>
<keyword evidence="7" id="KW-1185">Reference proteome</keyword>
<feature type="domain" description="NAA35-like N-terminal" evidence="4">
    <location>
        <begin position="34"/>
        <end position="196"/>
    </location>
</feature>
<organism evidence="6 7">
    <name type="scientific">Lachancea lanzarotensis</name>
    <dbReference type="NCBI Taxonomy" id="1245769"/>
    <lineage>
        <taxon>Eukaryota</taxon>
        <taxon>Fungi</taxon>
        <taxon>Dikarya</taxon>
        <taxon>Ascomycota</taxon>
        <taxon>Saccharomycotina</taxon>
        <taxon>Saccharomycetes</taxon>
        <taxon>Saccharomycetales</taxon>
        <taxon>Saccharomycetaceae</taxon>
        <taxon>Lachancea</taxon>
    </lineage>
</organism>
<dbReference type="InterPro" id="IPR057983">
    <property type="entry name" value="NAA35-like_N"/>
</dbReference>
<dbReference type="HOGENOM" id="CLU_022669_1_0_1"/>
<gene>
    <name evidence="6" type="ORF">LALA0_S17e00276g</name>
</gene>
<dbReference type="RefSeq" id="XP_022631212.1">
    <property type="nucleotide sequence ID" value="XM_022775111.1"/>
</dbReference>
<dbReference type="Proteomes" id="UP000054304">
    <property type="component" value="Unassembled WGS sequence"/>
</dbReference>
<comment type="similarity">
    <text evidence="2">Belongs to the MAK10 family.</text>
</comment>
<dbReference type="GO" id="GO:0016236">
    <property type="term" value="P:macroautophagy"/>
    <property type="evidence" value="ECO:0007669"/>
    <property type="project" value="EnsemblFungi"/>
</dbReference>
<evidence type="ECO:0000259" key="5">
    <source>
        <dbReference type="Pfam" id="PF25789"/>
    </source>
</evidence>
<dbReference type="Pfam" id="PF25789">
    <property type="entry name" value="TPR_NAA35"/>
    <property type="match status" value="1"/>
</dbReference>
<dbReference type="Pfam" id="PF04112">
    <property type="entry name" value="Mak10"/>
    <property type="match status" value="1"/>
</dbReference>
<dbReference type="GeneID" id="34688587"/>
<dbReference type="InterPro" id="IPR057982">
    <property type="entry name" value="TPR_NAA35"/>
</dbReference>
<dbReference type="PANTHER" id="PTHR21373">
    <property type="entry name" value="GLUCOSE REPRESSIBLE PROTEIN MAK10"/>
    <property type="match status" value="1"/>
</dbReference>
<dbReference type="InterPro" id="IPR007244">
    <property type="entry name" value="Naa35_N"/>
</dbReference>
<dbReference type="GO" id="GO:0031417">
    <property type="term" value="C:NatC complex"/>
    <property type="evidence" value="ECO:0007669"/>
    <property type="project" value="EnsemblFungi"/>
</dbReference>
<sequence length="761" mass="87299">MEALKAQLEHLSIEHDLIDITAEFQSLAKEMKPESVIKAPSFDLFEGTHSLEIDNLKLDSSLLQLTQAEQDFDCNVSHGSSDEQKVEFVTVIVDRICRSIVQWLNEFQTLPTTLLSCRYVEHMMHQYTQDPCGDLSTCRLETGDLLFDQVLASCVVGACYFVKFVQTLFRAGVVFEEEDLNCNTMGLDMLSNVTIEIVMSHLDLSQQLLKKSYPENDQLLLLVELLTHLVELDNYLPSNEASSFGSPNLEPVHRLIGCAERAKFFEMHSPEVCEGVFSTGIQKRLSNQFPPREIVKPMGNEYDGFIEMGKDLLLVLSVEQATTITEISQFSRFFNRTKQRNVIARAFFPLYLMRDDQTVLGQYTFNDFSFLHLKEFSLCSTSLSTALEQEPGDSALRHKFEDFLQEISSVLFEWYQTTAQNRCRYRQGYNRQLLLWDSLQAQIETFELELEGQTIKDALDEDNTLMPMTTWVFYMKLRAMSDFVLMGFELDVYRPWEFFSMFWYGYYLNQHLENNLARVSKSLVAKIASIMSLNKKLKKSKAGEKKDKVREIYRSKMAEEMPFLTKTREFVAYSTLDCQITKTLSLVGACQFSILKSCGLIDNQNPASTAFSSSEWVHKLRFKTFSSIGVPELPTYAMFQQSLQDFVVTEPMFGIKLSQCIDFTLEELEKAKSSLRKIMDDIKIKEDDAAATRLVRSESLEYYKSRYRSAEALTINARTLKTKLADTATADLVKRYTVEVSRPHGGCPYFPVLILKGIVSH</sequence>
<dbReference type="AlphaFoldDB" id="A0A0C7NB44"/>
<dbReference type="GO" id="GO:0004596">
    <property type="term" value="F:protein-N-terminal amino-acid acetyltransferase activity"/>
    <property type="evidence" value="ECO:0007669"/>
    <property type="project" value="EnsemblFungi"/>
</dbReference>
<evidence type="ECO:0000313" key="7">
    <source>
        <dbReference type="Proteomes" id="UP000054304"/>
    </source>
</evidence>
<protein>
    <submittedName>
        <fullName evidence="6">LALA0S17e00276g1_1</fullName>
    </submittedName>
</protein>
<dbReference type="STRING" id="1245769.A0A0C7NB44"/>
<dbReference type="PROSITE" id="PS00290">
    <property type="entry name" value="IG_MHC"/>
    <property type="match status" value="1"/>
</dbReference>
<evidence type="ECO:0000259" key="4">
    <source>
        <dbReference type="Pfam" id="PF04112"/>
    </source>
</evidence>
<evidence type="ECO:0000256" key="3">
    <source>
        <dbReference type="ARBA" id="ARBA00022490"/>
    </source>
</evidence>
<evidence type="ECO:0000256" key="2">
    <source>
        <dbReference type="ARBA" id="ARBA00006289"/>
    </source>
</evidence>
<evidence type="ECO:0000313" key="6">
    <source>
        <dbReference type="EMBL" id="CEP65017.1"/>
    </source>
</evidence>
<reference evidence="6 7" key="1">
    <citation type="submission" date="2014-12" db="EMBL/GenBank/DDBJ databases">
        <authorList>
            <person name="Neuveglise Cecile"/>
        </authorList>
    </citation>
    <scope>NUCLEOTIDE SEQUENCE [LARGE SCALE GENOMIC DNA]</scope>
    <source>
        <strain evidence="6 7">CBS 12615</strain>
    </source>
</reference>
<dbReference type="InterPro" id="IPR003006">
    <property type="entry name" value="Ig/MHC_CS"/>
</dbReference>
<proteinExistence type="inferred from homology"/>
<name>A0A0C7NB44_9SACH</name>
<accession>A0A0C7NB44</accession>
<evidence type="ECO:0000256" key="1">
    <source>
        <dbReference type="ARBA" id="ARBA00004496"/>
    </source>
</evidence>
<comment type="subcellular location">
    <subcellularLocation>
        <location evidence="1">Cytoplasm</location>
    </subcellularLocation>
</comment>
<keyword evidence="3" id="KW-0963">Cytoplasm</keyword>
<feature type="domain" description="NAA35-like TPR repeats" evidence="5">
    <location>
        <begin position="315"/>
        <end position="679"/>
    </location>
</feature>